<accession>A0ABU5YH24</accession>
<organism evidence="1 2">
    <name type="scientific">[Mycobacterium] zoologicum</name>
    <dbReference type="NCBI Taxonomy" id="2872311"/>
    <lineage>
        <taxon>Bacteria</taxon>
        <taxon>Bacillati</taxon>
        <taxon>Actinomycetota</taxon>
        <taxon>Actinomycetes</taxon>
        <taxon>Mycobacteriales</taxon>
        <taxon>Mycobacteriaceae</taxon>
        <taxon>Mycolicibacter</taxon>
    </lineage>
</organism>
<protein>
    <submittedName>
        <fullName evidence="1">Uncharacterized protein</fullName>
    </submittedName>
</protein>
<dbReference type="RefSeq" id="WP_224864378.1">
    <property type="nucleotide sequence ID" value="NZ_JAYJJS010000006.1"/>
</dbReference>
<evidence type="ECO:0000313" key="1">
    <source>
        <dbReference type="EMBL" id="MEB3049366.1"/>
    </source>
</evidence>
<dbReference type="Proteomes" id="UP001299046">
    <property type="component" value="Unassembled WGS sequence"/>
</dbReference>
<evidence type="ECO:0000313" key="2">
    <source>
        <dbReference type="Proteomes" id="UP001299046"/>
    </source>
</evidence>
<reference evidence="1 2" key="1">
    <citation type="submission" date="2023-12" db="EMBL/GenBank/DDBJ databases">
        <title>Description of new species of Mycobacterium terrae complex isolated from sewage at the Sao Paulo Zoological Park Foundation in Brazil.</title>
        <authorList>
            <person name="Romagnoli C.L."/>
            <person name="Conceicao E.C."/>
            <person name="Machado E."/>
            <person name="Barreto L.B.P.F."/>
            <person name="Sharma A."/>
            <person name="Silva N.M."/>
            <person name="Marques L.E."/>
            <person name="Juliana M.A."/>
            <person name="Lourenco M.C.S."/>
            <person name="Digiampietri L.A."/>
            <person name="Suffys P.N."/>
            <person name="Viana-Niero C."/>
        </authorList>
    </citation>
    <scope>NUCLEOTIDE SEQUENCE [LARGE SCALE GENOMIC DNA]</scope>
    <source>
        <strain evidence="1 2">MYC123</strain>
    </source>
</reference>
<gene>
    <name evidence="1" type="ORF">KV112_06355</name>
</gene>
<proteinExistence type="predicted"/>
<sequence length="118" mass="13077">MAPTLASLGFALDEVMSGIVYAERPAWAAFYRGPDCKLQICWSSREGGMEFMLAPLDAPNQFGLEDGFKTWRFMLGLSDVTDDLGPPPIYGSLDEIWAWQKAKFQAHFEAAKRALLAG</sequence>
<comment type="caution">
    <text evidence="1">The sequence shown here is derived from an EMBL/GenBank/DDBJ whole genome shotgun (WGS) entry which is preliminary data.</text>
</comment>
<keyword evidence="2" id="KW-1185">Reference proteome</keyword>
<name>A0ABU5YH24_9MYCO</name>
<dbReference type="EMBL" id="JAYJJT010000005">
    <property type="protein sequence ID" value="MEB3049366.1"/>
    <property type="molecule type" value="Genomic_DNA"/>
</dbReference>